<evidence type="ECO:0000313" key="5">
    <source>
        <dbReference type="EMBL" id="KAF5920581.1"/>
    </source>
</evidence>
<evidence type="ECO:0000313" key="6">
    <source>
        <dbReference type="Proteomes" id="UP000551758"/>
    </source>
</evidence>
<dbReference type="Gene3D" id="3.10.290.70">
    <property type="match status" value="1"/>
</dbReference>
<feature type="compositionally biased region" description="Low complexity" evidence="4">
    <location>
        <begin position="64"/>
        <end position="79"/>
    </location>
</feature>
<dbReference type="GO" id="GO:0006412">
    <property type="term" value="P:translation"/>
    <property type="evidence" value="ECO:0007669"/>
    <property type="project" value="InterPro"/>
</dbReference>
<feature type="compositionally biased region" description="Basic residues" evidence="4">
    <location>
        <begin position="51"/>
        <end position="63"/>
    </location>
</feature>
<protein>
    <recommendedName>
        <fullName evidence="7">40S ribosomal protein S8</fullName>
    </recommendedName>
</protein>
<feature type="region of interest" description="Disordered" evidence="4">
    <location>
        <begin position="26"/>
        <end position="99"/>
    </location>
</feature>
<evidence type="ECO:0000256" key="2">
    <source>
        <dbReference type="ARBA" id="ARBA00022980"/>
    </source>
</evidence>
<reference evidence="5 6" key="1">
    <citation type="journal article" date="2020" name="Mol. Biol. Evol.">
        <title>Interspecific Gene Flow and the Evolution of Specialization in Black and White Rhinoceros.</title>
        <authorList>
            <person name="Moodley Y."/>
            <person name="Westbury M.V."/>
            <person name="Russo I.M."/>
            <person name="Gopalakrishnan S."/>
            <person name="Rakotoarivelo A."/>
            <person name="Olsen R.A."/>
            <person name="Prost S."/>
            <person name="Tunstall T."/>
            <person name="Ryder O.A."/>
            <person name="Dalen L."/>
            <person name="Bruford M.W."/>
        </authorList>
    </citation>
    <scope>NUCLEOTIDE SEQUENCE [LARGE SCALE GENOMIC DNA]</scope>
    <source>
        <strain evidence="5">SBR-YM</strain>
        <tissue evidence="5">Skin</tissue>
    </source>
</reference>
<evidence type="ECO:0000256" key="4">
    <source>
        <dbReference type="SAM" id="MobiDB-lite"/>
    </source>
</evidence>
<dbReference type="Pfam" id="PF01201">
    <property type="entry name" value="Ribosomal_S8e"/>
    <property type="match status" value="1"/>
</dbReference>
<organism evidence="5 6">
    <name type="scientific">Diceros bicornis minor</name>
    <name type="common">South-central black rhinoceros</name>
    <dbReference type="NCBI Taxonomy" id="77932"/>
    <lineage>
        <taxon>Eukaryota</taxon>
        <taxon>Metazoa</taxon>
        <taxon>Chordata</taxon>
        <taxon>Craniata</taxon>
        <taxon>Vertebrata</taxon>
        <taxon>Euteleostomi</taxon>
        <taxon>Mammalia</taxon>
        <taxon>Eutheria</taxon>
        <taxon>Laurasiatheria</taxon>
        <taxon>Perissodactyla</taxon>
        <taxon>Rhinocerotidae</taxon>
        <taxon>Diceros</taxon>
    </lineage>
</organism>
<dbReference type="GO" id="GO:0003735">
    <property type="term" value="F:structural constituent of ribosome"/>
    <property type="evidence" value="ECO:0007669"/>
    <property type="project" value="InterPro"/>
</dbReference>
<dbReference type="GO" id="GO:1990904">
    <property type="term" value="C:ribonucleoprotein complex"/>
    <property type="evidence" value="ECO:0007669"/>
    <property type="project" value="UniProtKB-KW"/>
</dbReference>
<proteinExistence type="inferred from homology"/>
<comment type="similarity">
    <text evidence="1">Belongs to the eukaryotic ribosomal protein eS8 family.</text>
</comment>
<dbReference type="InterPro" id="IPR001047">
    <property type="entry name" value="Ribosomal_eS8"/>
</dbReference>
<dbReference type="GO" id="GO:0005840">
    <property type="term" value="C:ribosome"/>
    <property type="evidence" value="ECO:0007669"/>
    <property type="project" value="UniProtKB-KW"/>
</dbReference>
<keyword evidence="3" id="KW-0687">Ribonucleoprotein</keyword>
<dbReference type="InterPro" id="IPR022309">
    <property type="entry name" value="Ribosomal_Se8/biogenesis_NSA2"/>
</dbReference>
<evidence type="ECO:0008006" key="7">
    <source>
        <dbReference type="Google" id="ProtNLM"/>
    </source>
</evidence>
<gene>
    <name evidence="5" type="ORF">HPG69_012062</name>
</gene>
<comment type="caution">
    <text evidence="5">The sequence shown here is derived from an EMBL/GenBank/DDBJ whole genome shotgun (WGS) entry which is preliminary data.</text>
</comment>
<feature type="region of interest" description="Disordered" evidence="4">
    <location>
        <begin position="171"/>
        <end position="204"/>
    </location>
</feature>
<accession>A0A7J7EY16</accession>
<dbReference type="EMBL" id="JACDTQ010001952">
    <property type="protein sequence ID" value="KAF5920581.1"/>
    <property type="molecule type" value="Genomic_DNA"/>
</dbReference>
<dbReference type="Proteomes" id="UP000551758">
    <property type="component" value="Unassembled WGS sequence"/>
</dbReference>
<dbReference type="AlphaFoldDB" id="A0A7J7EY16"/>
<name>A0A7J7EY16_DICBM</name>
<evidence type="ECO:0000256" key="1">
    <source>
        <dbReference type="ARBA" id="ARBA00005257"/>
    </source>
</evidence>
<keyword evidence="6" id="KW-1185">Reference proteome</keyword>
<dbReference type="PANTHER" id="PTHR10394">
    <property type="entry name" value="40S RIBOSOMAL PROTEIN S8"/>
    <property type="match status" value="1"/>
</dbReference>
<evidence type="ECO:0000256" key="3">
    <source>
        <dbReference type="ARBA" id="ARBA00023274"/>
    </source>
</evidence>
<keyword evidence="2" id="KW-0689">Ribosomal protein</keyword>
<sequence>MTQPRRKSAVSDFRIHQSQLPFLRQLDKASIPTVPHQMNQCRATGISRDNRHQRRKTRGKRKPTTSSSSTSPAAVPPTRRSALPRTHSPRAGRQQEAPCLGAGRGAFSQGSECCTRKTRIIDVVYNASSNELVRTKSLVRTCIVRVDSTPCRQWYGSHCAMPLGRKKGAKLTPEEEEILNKKPSKKIQKKYDERKKNANISSLL</sequence>